<keyword evidence="6" id="KW-0963">Cytoplasm</keyword>
<comment type="similarity">
    <text evidence="6">Belongs to the tRNA(Ile)-lysidine synthase family.</text>
</comment>
<dbReference type="Gene3D" id="3.40.50.620">
    <property type="entry name" value="HUPs"/>
    <property type="match status" value="1"/>
</dbReference>
<dbReference type="EC" id="6.3.4.19" evidence="6"/>
<comment type="domain">
    <text evidence="6">The N-terminal region contains the highly conserved SGGXDS motif, predicted to be a P-loop motif involved in ATP binding.</text>
</comment>
<evidence type="ECO:0000313" key="8">
    <source>
        <dbReference type="EMBL" id="SDD92881.1"/>
    </source>
</evidence>
<evidence type="ECO:0000256" key="4">
    <source>
        <dbReference type="ARBA" id="ARBA00022840"/>
    </source>
</evidence>
<comment type="subcellular location">
    <subcellularLocation>
        <location evidence="6">Cytoplasm</location>
    </subcellularLocation>
</comment>
<dbReference type="NCBIfam" id="TIGR02432">
    <property type="entry name" value="lysidine_TilS_N"/>
    <property type="match status" value="1"/>
</dbReference>
<dbReference type="AlphaFoldDB" id="A0A1G6YRG6"/>
<dbReference type="GO" id="GO:0005524">
    <property type="term" value="F:ATP binding"/>
    <property type="evidence" value="ECO:0007669"/>
    <property type="project" value="UniProtKB-UniRule"/>
</dbReference>
<organism evidence="8 9">
    <name type="scientific">Paracoccus isoporae</name>
    <dbReference type="NCBI Taxonomy" id="591205"/>
    <lineage>
        <taxon>Bacteria</taxon>
        <taxon>Pseudomonadati</taxon>
        <taxon>Pseudomonadota</taxon>
        <taxon>Alphaproteobacteria</taxon>
        <taxon>Rhodobacterales</taxon>
        <taxon>Paracoccaceae</taxon>
        <taxon>Paracoccus</taxon>
    </lineage>
</organism>
<dbReference type="STRING" id="591205.SAMN05421538_10350"/>
<dbReference type="CDD" id="cd01992">
    <property type="entry name" value="TilS_N"/>
    <property type="match status" value="1"/>
</dbReference>
<dbReference type="RefSeq" id="WP_090522050.1">
    <property type="nucleotide sequence ID" value="NZ_FNAH01000003.1"/>
</dbReference>
<dbReference type="SUPFAM" id="SSF52402">
    <property type="entry name" value="Adenine nucleotide alpha hydrolases-like"/>
    <property type="match status" value="1"/>
</dbReference>
<dbReference type="PANTHER" id="PTHR43033:SF1">
    <property type="entry name" value="TRNA(ILE)-LYSIDINE SYNTHASE-RELATED"/>
    <property type="match status" value="1"/>
</dbReference>
<dbReference type="GO" id="GO:0006400">
    <property type="term" value="P:tRNA modification"/>
    <property type="evidence" value="ECO:0007669"/>
    <property type="project" value="UniProtKB-UniRule"/>
</dbReference>
<keyword evidence="4 6" id="KW-0067">ATP-binding</keyword>
<dbReference type="PANTHER" id="PTHR43033">
    <property type="entry name" value="TRNA(ILE)-LYSIDINE SYNTHASE-RELATED"/>
    <property type="match status" value="1"/>
</dbReference>
<dbReference type="EMBL" id="FNAH01000003">
    <property type="protein sequence ID" value="SDD92881.1"/>
    <property type="molecule type" value="Genomic_DNA"/>
</dbReference>
<dbReference type="Pfam" id="PF01171">
    <property type="entry name" value="ATP_bind_3"/>
    <property type="match status" value="1"/>
</dbReference>
<keyword evidence="3 6" id="KW-0547">Nucleotide-binding</keyword>
<proteinExistence type="inferred from homology"/>
<feature type="domain" description="tRNA(Ile)-lysidine/2-thiocytidine synthase N-terminal" evidence="7">
    <location>
        <begin position="28"/>
        <end position="204"/>
    </location>
</feature>
<reference evidence="8 9" key="1">
    <citation type="submission" date="2016-10" db="EMBL/GenBank/DDBJ databases">
        <authorList>
            <person name="de Groot N.N."/>
        </authorList>
    </citation>
    <scope>NUCLEOTIDE SEQUENCE [LARGE SCALE GENOMIC DNA]</scope>
    <source>
        <strain evidence="8 9">DSM 22220</strain>
    </source>
</reference>
<evidence type="ECO:0000256" key="5">
    <source>
        <dbReference type="ARBA" id="ARBA00048539"/>
    </source>
</evidence>
<dbReference type="InterPro" id="IPR011063">
    <property type="entry name" value="TilS/TtcA_N"/>
</dbReference>
<comment type="catalytic activity">
    <reaction evidence="5 6">
        <text>cytidine(34) in tRNA(Ile2) + L-lysine + ATP = lysidine(34) in tRNA(Ile2) + AMP + diphosphate + H(+)</text>
        <dbReference type="Rhea" id="RHEA:43744"/>
        <dbReference type="Rhea" id="RHEA-COMP:10625"/>
        <dbReference type="Rhea" id="RHEA-COMP:10670"/>
        <dbReference type="ChEBI" id="CHEBI:15378"/>
        <dbReference type="ChEBI" id="CHEBI:30616"/>
        <dbReference type="ChEBI" id="CHEBI:32551"/>
        <dbReference type="ChEBI" id="CHEBI:33019"/>
        <dbReference type="ChEBI" id="CHEBI:82748"/>
        <dbReference type="ChEBI" id="CHEBI:83665"/>
        <dbReference type="ChEBI" id="CHEBI:456215"/>
        <dbReference type="EC" id="6.3.4.19"/>
    </reaction>
</comment>
<keyword evidence="1 6" id="KW-0436">Ligase</keyword>
<evidence type="ECO:0000256" key="1">
    <source>
        <dbReference type="ARBA" id="ARBA00022598"/>
    </source>
</evidence>
<evidence type="ECO:0000259" key="7">
    <source>
        <dbReference type="Pfam" id="PF01171"/>
    </source>
</evidence>
<keyword evidence="9" id="KW-1185">Reference proteome</keyword>
<sequence length="410" mass="44268">MPTDPKELERRAFVALDRLTDGVSGLGLAVSGGGDSVALMQLVSRWPGRSRHAVSVATVDHGLRAASAGEACGVARGAARLGFPHQTIRWDAGDGRGNLMARARAARLRLLSDWAGARGLGAVLLGHTRDDVAETLLMRLGRGAGIDGLSAMTERRASHGVEWLRPLLDVGRQELRDWLRQTDASWIEDPTNEDESFDRARIRRVMAEMGLDPAMLALSAANIAEARAALNAAMLPLIEDAEARLAALVLNRPRFAAAPAELRRRLVVAATRFVTGGDYPPRRSGVDHALQSLEAGTRVTLDGVVLDPSGDRLLVHREPAAATRAALDADRWDNRWKIIGLRKGDRVAALGDGVANLDWRTLGTTHLEAQALPVVVRDGRIILPLREAGDGLSATPIRDMLDFRRILLGH</sequence>
<dbReference type="Proteomes" id="UP000199344">
    <property type="component" value="Unassembled WGS sequence"/>
</dbReference>
<comment type="function">
    <text evidence="6">Ligates lysine onto the cytidine present at position 34 of the AUA codon-specific tRNA(Ile) that contains the anticodon CAU, in an ATP-dependent manner. Cytidine is converted to lysidine, thus changing the amino acid specificity of the tRNA from methionine to isoleucine.</text>
</comment>
<dbReference type="InterPro" id="IPR014729">
    <property type="entry name" value="Rossmann-like_a/b/a_fold"/>
</dbReference>
<evidence type="ECO:0000256" key="6">
    <source>
        <dbReference type="HAMAP-Rule" id="MF_01161"/>
    </source>
</evidence>
<gene>
    <name evidence="6" type="primary">tilS</name>
    <name evidence="8" type="ORF">SAMN05421538_10350</name>
</gene>
<evidence type="ECO:0000256" key="3">
    <source>
        <dbReference type="ARBA" id="ARBA00022741"/>
    </source>
</evidence>
<evidence type="ECO:0000313" key="9">
    <source>
        <dbReference type="Proteomes" id="UP000199344"/>
    </source>
</evidence>
<keyword evidence="2 6" id="KW-0819">tRNA processing</keyword>
<accession>A0A1G6YRG6</accession>
<dbReference type="GO" id="GO:0032267">
    <property type="term" value="F:tRNA(Ile)-lysidine synthase activity"/>
    <property type="evidence" value="ECO:0007669"/>
    <property type="project" value="UniProtKB-EC"/>
</dbReference>
<evidence type="ECO:0000256" key="2">
    <source>
        <dbReference type="ARBA" id="ARBA00022694"/>
    </source>
</evidence>
<dbReference type="InterPro" id="IPR012094">
    <property type="entry name" value="tRNA_Ile_lys_synt"/>
</dbReference>
<dbReference type="HAMAP" id="MF_01161">
    <property type="entry name" value="tRNA_Ile_lys_synt"/>
    <property type="match status" value="1"/>
</dbReference>
<feature type="binding site" evidence="6">
    <location>
        <begin position="31"/>
        <end position="36"/>
    </location>
    <ligand>
        <name>ATP</name>
        <dbReference type="ChEBI" id="CHEBI:30616"/>
    </ligand>
</feature>
<dbReference type="InterPro" id="IPR012795">
    <property type="entry name" value="tRNA_Ile_lys_synt_N"/>
</dbReference>
<dbReference type="OrthoDB" id="9807403at2"/>
<dbReference type="GO" id="GO:0005737">
    <property type="term" value="C:cytoplasm"/>
    <property type="evidence" value="ECO:0007669"/>
    <property type="project" value="UniProtKB-SubCell"/>
</dbReference>
<protein>
    <recommendedName>
        <fullName evidence="6">tRNA(Ile)-lysidine synthase</fullName>
        <ecNumber evidence="6">6.3.4.19</ecNumber>
    </recommendedName>
    <alternativeName>
        <fullName evidence="6">tRNA(Ile)-2-lysyl-cytidine synthase</fullName>
    </alternativeName>
    <alternativeName>
        <fullName evidence="6">tRNA(Ile)-lysidine synthetase</fullName>
    </alternativeName>
</protein>
<name>A0A1G6YRG6_9RHOB</name>